<name>A0AA85JQW1_TRIRE</name>
<dbReference type="InterPro" id="IPR053134">
    <property type="entry name" value="RNA-dir_DNA_polymerase"/>
</dbReference>
<dbReference type="InterPro" id="IPR043502">
    <property type="entry name" value="DNA/RNA_pol_sf"/>
</dbReference>
<evidence type="ECO:0000313" key="2">
    <source>
        <dbReference type="WBParaSite" id="TREG1_45930.1"/>
    </source>
</evidence>
<sequence length="68" mass="7884">MMQLGIIRPSNSPWSSPLHMVPKADHDWRPCGDYRRLNNATVPDRYPIPHLHDFSLTLQSKTIFSKVI</sequence>
<dbReference type="Gene3D" id="3.30.70.270">
    <property type="match status" value="1"/>
</dbReference>
<reference evidence="2" key="2">
    <citation type="submission" date="2023-11" db="UniProtKB">
        <authorList>
            <consortium name="WormBaseParasite"/>
        </authorList>
    </citation>
    <scope>IDENTIFICATION</scope>
</reference>
<dbReference type="PANTHER" id="PTHR24559">
    <property type="entry name" value="TRANSPOSON TY3-I GAG-POL POLYPROTEIN"/>
    <property type="match status" value="1"/>
</dbReference>
<accession>A0AA85JQW1</accession>
<evidence type="ECO:0000313" key="1">
    <source>
        <dbReference type="Proteomes" id="UP000050795"/>
    </source>
</evidence>
<reference evidence="1" key="1">
    <citation type="submission" date="2022-06" db="EMBL/GenBank/DDBJ databases">
        <authorList>
            <person name="Berger JAMES D."/>
            <person name="Berger JAMES D."/>
        </authorList>
    </citation>
    <scope>NUCLEOTIDE SEQUENCE [LARGE SCALE GENOMIC DNA]</scope>
</reference>
<dbReference type="PANTHER" id="PTHR24559:SF444">
    <property type="entry name" value="REVERSE TRANSCRIPTASE DOMAIN-CONTAINING PROTEIN"/>
    <property type="match status" value="1"/>
</dbReference>
<dbReference type="SUPFAM" id="SSF56672">
    <property type="entry name" value="DNA/RNA polymerases"/>
    <property type="match status" value="1"/>
</dbReference>
<dbReference type="InterPro" id="IPR043128">
    <property type="entry name" value="Rev_trsase/Diguanyl_cyclase"/>
</dbReference>
<keyword evidence="1" id="KW-1185">Reference proteome</keyword>
<protein>
    <submittedName>
        <fullName evidence="2">Uncharacterized protein</fullName>
    </submittedName>
</protein>
<organism evidence="1 2">
    <name type="scientific">Trichobilharzia regenti</name>
    <name type="common">Nasal bird schistosome</name>
    <dbReference type="NCBI Taxonomy" id="157069"/>
    <lineage>
        <taxon>Eukaryota</taxon>
        <taxon>Metazoa</taxon>
        <taxon>Spiralia</taxon>
        <taxon>Lophotrochozoa</taxon>
        <taxon>Platyhelminthes</taxon>
        <taxon>Trematoda</taxon>
        <taxon>Digenea</taxon>
        <taxon>Strigeidida</taxon>
        <taxon>Schistosomatoidea</taxon>
        <taxon>Schistosomatidae</taxon>
        <taxon>Trichobilharzia</taxon>
    </lineage>
</organism>
<dbReference type="AlphaFoldDB" id="A0AA85JQW1"/>
<dbReference type="WBParaSite" id="TREG1_45930.1">
    <property type="protein sequence ID" value="TREG1_45930.1"/>
    <property type="gene ID" value="TREG1_45930"/>
</dbReference>
<dbReference type="Gene3D" id="3.10.10.10">
    <property type="entry name" value="HIV Type 1 Reverse Transcriptase, subunit A, domain 1"/>
    <property type="match status" value="1"/>
</dbReference>
<proteinExistence type="predicted"/>
<dbReference type="Proteomes" id="UP000050795">
    <property type="component" value="Unassembled WGS sequence"/>
</dbReference>